<accession>A0A923LJC4</accession>
<gene>
    <name evidence="2" type="ORF">H8S37_10585</name>
</gene>
<organism evidence="2 3">
    <name type="scientific">Mediterraneibacter hominis</name>
    <dbReference type="NCBI Taxonomy" id="2763054"/>
    <lineage>
        <taxon>Bacteria</taxon>
        <taxon>Bacillati</taxon>
        <taxon>Bacillota</taxon>
        <taxon>Clostridia</taxon>
        <taxon>Lachnospirales</taxon>
        <taxon>Lachnospiraceae</taxon>
        <taxon>Mediterraneibacter</taxon>
    </lineage>
</organism>
<dbReference type="Proteomes" id="UP000652477">
    <property type="component" value="Unassembled WGS sequence"/>
</dbReference>
<dbReference type="InterPro" id="IPR019657">
    <property type="entry name" value="ComFB"/>
</dbReference>
<proteinExistence type="predicted"/>
<feature type="compositionally biased region" description="Basic and acidic residues" evidence="1">
    <location>
        <begin position="72"/>
        <end position="92"/>
    </location>
</feature>
<comment type="caution">
    <text evidence="2">The sequence shown here is derived from an EMBL/GenBank/DDBJ whole genome shotgun (WGS) entry which is preliminary data.</text>
</comment>
<sequence length="204" mass="22781">MSKKTNKTNHVLNLLSAGVKEEAEDKKTGREPAEATKAEKEPADTKKVSGVAVVRQGKDGIAETIKDALEQELEEKKQEEQEKEQIRKKEAEAGGTAEDAEEKKEIPEKIEEEEFIIVNVMERLVAERAQAYMKQFQTCMCARCRADVTALSLTGLPAKYVVVNKNAVSPLMNFYMVKYAGRITVEVTKACMAVQANPHHKKDK</sequence>
<dbReference type="AlphaFoldDB" id="A0A923LJC4"/>
<evidence type="ECO:0000313" key="2">
    <source>
        <dbReference type="EMBL" id="MBC5689363.1"/>
    </source>
</evidence>
<keyword evidence="3" id="KW-1185">Reference proteome</keyword>
<dbReference type="EMBL" id="JACOPF010000002">
    <property type="protein sequence ID" value="MBC5689363.1"/>
    <property type="molecule type" value="Genomic_DNA"/>
</dbReference>
<feature type="region of interest" description="Disordered" evidence="1">
    <location>
        <begin position="72"/>
        <end position="105"/>
    </location>
</feature>
<feature type="compositionally biased region" description="Basic and acidic residues" evidence="1">
    <location>
        <begin position="19"/>
        <end position="47"/>
    </location>
</feature>
<evidence type="ECO:0000313" key="3">
    <source>
        <dbReference type="Proteomes" id="UP000652477"/>
    </source>
</evidence>
<dbReference type="Pfam" id="PF10719">
    <property type="entry name" value="ComFB"/>
    <property type="match status" value="1"/>
</dbReference>
<dbReference type="RefSeq" id="WP_186876035.1">
    <property type="nucleotide sequence ID" value="NZ_JACOPF010000002.1"/>
</dbReference>
<name>A0A923LJC4_9FIRM</name>
<protein>
    <submittedName>
        <fullName evidence="2">Late competence development ComFB family protein</fullName>
    </submittedName>
</protein>
<reference evidence="2" key="1">
    <citation type="submission" date="2020-08" db="EMBL/GenBank/DDBJ databases">
        <title>Genome public.</title>
        <authorList>
            <person name="Liu C."/>
            <person name="Sun Q."/>
        </authorList>
    </citation>
    <scope>NUCLEOTIDE SEQUENCE</scope>
    <source>
        <strain evidence="2">NSJ-55</strain>
    </source>
</reference>
<evidence type="ECO:0000256" key="1">
    <source>
        <dbReference type="SAM" id="MobiDB-lite"/>
    </source>
</evidence>
<feature type="region of interest" description="Disordered" evidence="1">
    <location>
        <begin position="1"/>
        <end position="51"/>
    </location>
</feature>